<feature type="compositionally biased region" description="Polar residues" evidence="1">
    <location>
        <begin position="173"/>
        <end position="211"/>
    </location>
</feature>
<sequence>MRLDIITQALIVLSFISGGLPHPFFGKRPEILKIITRSKPYAIIPVDGGASSDVGNDSPLLSSVTPSTFTTIAVAATQTSIETEIVTLSPITNYKTSTITVEDSTITQITQVTVTTLANPTTITKTSYSIIDISSSSQQFSASTTFSSVSSKSTDSLISPSSSSSLMTVSPSQFSKSDPLPSQTMISSMISQNSTQPVSTGYQSITQLTRP</sequence>
<dbReference type="STRING" id="225359.A0A2S4PQQ4"/>
<dbReference type="Proteomes" id="UP000237438">
    <property type="component" value="Unassembled WGS sequence"/>
</dbReference>
<dbReference type="EMBL" id="PEDP01001053">
    <property type="protein sequence ID" value="POS84359.1"/>
    <property type="molecule type" value="Genomic_DNA"/>
</dbReference>
<feature type="region of interest" description="Disordered" evidence="1">
    <location>
        <begin position="150"/>
        <end position="211"/>
    </location>
</feature>
<accession>A0A2S4PQQ4</accession>
<evidence type="ECO:0000313" key="4">
    <source>
        <dbReference type="Proteomes" id="UP000237438"/>
    </source>
</evidence>
<comment type="caution">
    <text evidence="3">The sequence shown here is derived from an EMBL/GenBank/DDBJ whole genome shotgun (WGS) entry which is preliminary data.</text>
</comment>
<evidence type="ECO:0000256" key="1">
    <source>
        <dbReference type="SAM" id="MobiDB-lite"/>
    </source>
</evidence>
<feature type="chain" id="PRO_5015776888" description="REJ domain-containing protein" evidence="2">
    <location>
        <begin position="22"/>
        <end position="211"/>
    </location>
</feature>
<name>A0A2S4PQQ4_9PEZI</name>
<proteinExistence type="predicted"/>
<feature type="compositionally biased region" description="Low complexity" evidence="1">
    <location>
        <begin position="150"/>
        <end position="172"/>
    </location>
</feature>
<reference evidence="3 4" key="1">
    <citation type="submission" date="2017-10" db="EMBL/GenBank/DDBJ databases">
        <title>Development of genomic resources for the powdery mildew, Erysiphe pulchra.</title>
        <authorList>
            <person name="Wadl P.A."/>
            <person name="Mack B.M."/>
            <person name="Moore G."/>
            <person name="Beltz S.B."/>
        </authorList>
    </citation>
    <scope>NUCLEOTIDE SEQUENCE [LARGE SCALE GENOMIC DNA]</scope>
    <source>
        <strain evidence="3">Cflorida</strain>
    </source>
</reference>
<gene>
    <name evidence="3" type="ORF">EPUL_003814</name>
</gene>
<dbReference type="AlphaFoldDB" id="A0A2S4PQQ4"/>
<keyword evidence="2" id="KW-0732">Signal</keyword>
<feature type="signal peptide" evidence="2">
    <location>
        <begin position="1"/>
        <end position="21"/>
    </location>
</feature>
<keyword evidence="4" id="KW-1185">Reference proteome</keyword>
<evidence type="ECO:0000256" key="2">
    <source>
        <dbReference type="SAM" id="SignalP"/>
    </source>
</evidence>
<protein>
    <recommendedName>
        <fullName evidence="5">REJ domain-containing protein</fullName>
    </recommendedName>
</protein>
<dbReference type="OrthoDB" id="3599717at2759"/>
<evidence type="ECO:0000313" key="3">
    <source>
        <dbReference type="EMBL" id="POS84359.1"/>
    </source>
</evidence>
<evidence type="ECO:0008006" key="5">
    <source>
        <dbReference type="Google" id="ProtNLM"/>
    </source>
</evidence>
<organism evidence="3 4">
    <name type="scientific">Erysiphe pulchra</name>
    <dbReference type="NCBI Taxonomy" id="225359"/>
    <lineage>
        <taxon>Eukaryota</taxon>
        <taxon>Fungi</taxon>
        <taxon>Dikarya</taxon>
        <taxon>Ascomycota</taxon>
        <taxon>Pezizomycotina</taxon>
        <taxon>Leotiomycetes</taxon>
        <taxon>Erysiphales</taxon>
        <taxon>Erysiphaceae</taxon>
        <taxon>Erysiphe</taxon>
    </lineage>
</organism>